<protein>
    <submittedName>
        <fullName evidence="1">Uncharacterized protein</fullName>
    </submittedName>
</protein>
<evidence type="ECO:0000313" key="2">
    <source>
        <dbReference type="Proteomes" id="UP001383192"/>
    </source>
</evidence>
<reference evidence="1 2" key="1">
    <citation type="submission" date="2024-01" db="EMBL/GenBank/DDBJ databases">
        <title>A draft genome for a cacao thread blight-causing isolate of Paramarasmius palmivorus.</title>
        <authorList>
            <person name="Baruah I.K."/>
            <person name="Bukari Y."/>
            <person name="Amoako-Attah I."/>
            <person name="Meinhardt L.W."/>
            <person name="Bailey B.A."/>
            <person name="Cohen S.P."/>
        </authorList>
    </citation>
    <scope>NUCLEOTIDE SEQUENCE [LARGE SCALE GENOMIC DNA]</scope>
    <source>
        <strain evidence="1 2">GH-12</strain>
    </source>
</reference>
<gene>
    <name evidence="1" type="ORF">VNI00_000124</name>
</gene>
<dbReference type="PANTHER" id="PTHR38797">
    <property type="entry name" value="NUCLEAR PORE COMPLEX PROTEIN NUP85-RELATED"/>
    <property type="match status" value="1"/>
</dbReference>
<comment type="caution">
    <text evidence="1">The sequence shown here is derived from an EMBL/GenBank/DDBJ whole genome shotgun (WGS) entry which is preliminary data.</text>
</comment>
<dbReference type="Proteomes" id="UP001383192">
    <property type="component" value="Unassembled WGS sequence"/>
</dbReference>
<evidence type="ECO:0000313" key="1">
    <source>
        <dbReference type="EMBL" id="KAK7062636.1"/>
    </source>
</evidence>
<dbReference type="PANTHER" id="PTHR38797:SF4">
    <property type="entry name" value="NUCLEAR PORE COMPLEX PROTEIN NUP85"/>
    <property type="match status" value="1"/>
</dbReference>
<sequence>MSASQNEIQILQGLLHGSTDVDQAVARLTAPVLDALQDTDRSKEDTKSADDIIWGLWMAFAQMAKNTPASDGIAQEKLVDCLAAIKKLPPAMVTNNETGEREQYRNWGGRVWDDLPLFGPVIREEWNWFDPPETDPERDNERKEWVNLNAFVAHVTLAHVMDFELYAIWALRDAFEEDGFAKVPDDSESPSTTSSPLDAHIPAAAQWIFVTGTLIYHSERQWVPGPNEGDPARGGPLLPFSTQGFSRERWNFWKMGFATAAKDKRLGEDTKNISQAVYEKMEEIENSSR</sequence>
<keyword evidence="2" id="KW-1185">Reference proteome</keyword>
<dbReference type="AlphaFoldDB" id="A0AAW0EC14"/>
<dbReference type="InterPro" id="IPR022085">
    <property type="entry name" value="OpdG"/>
</dbReference>
<dbReference type="Pfam" id="PF12311">
    <property type="entry name" value="DUF3632"/>
    <property type="match status" value="1"/>
</dbReference>
<dbReference type="InterPro" id="IPR053204">
    <property type="entry name" value="Oxopyrrolidines_Biosynth-assoc"/>
</dbReference>
<name>A0AAW0EC14_9AGAR</name>
<proteinExistence type="predicted"/>
<organism evidence="1 2">
    <name type="scientific">Paramarasmius palmivorus</name>
    <dbReference type="NCBI Taxonomy" id="297713"/>
    <lineage>
        <taxon>Eukaryota</taxon>
        <taxon>Fungi</taxon>
        <taxon>Dikarya</taxon>
        <taxon>Basidiomycota</taxon>
        <taxon>Agaricomycotina</taxon>
        <taxon>Agaricomycetes</taxon>
        <taxon>Agaricomycetidae</taxon>
        <taxon>Agaricales</taxon>
        <taxon>Marasmiineae</taxon>
        <taxon>Marasmiaceae</taxon>
        <taxon>Paramarasmius</taxon>
    </lineage>
</organism>
<dbReference type="EMBL" id="JAYKXP010000001">
    <property type="protein sequence ID" value="KAK7062636.1"/>
    <property type="molecule type" value="Genomic_DNA"/>
</dbReference>
<accession>A0AAW0EC14</accession>